<gene>
    <name evidence="1" type="ORF">S01H4_50197</name>
</gene>
<proteinExistence type="predicted"/>
<dbReference type="EMBL" id="BART01028478">
    <property type="protein sequence ID" value="GAG90635.1"/>
    <property type="molecule type" value="Genomic_DNA"/>
</dbReference>
<feature type="non-terminal residue" evidence="1">
    <location>
        <position position="46"/>
    </location>
</feature>
<reference evidence="1" key="1">
    <citation type="journal article" date="2014" name="Front. Microbiol.">
        <title>High frequency of phylogenetically diverse reductive dehalogenase-homologous genes in deep subseafloor sedimentary metagenomes.</title>
        <authorList>
            <person name="Kawai M."/>
            <person name="Futagami T."/>
            <person name="Toyoda A."/>
            <person name="Takaki Y."/>
            <person name="Nishi S."/>
            <person name="Hori S."/>
            <person name="Arai W."/>
            <person name="Tsubouchi T."/>
            <person name="Morono Y."/>
            <person name="Uchiyama I."/>
            <person name="Ito T."/>
            <person name="Fujiyama A."/>
            <person name="Inagaki F."/>
            <person name="Takami H."/>
        </authorList>
    </citation>
    <scope>NUCLEOTIDE SEQUENCE</scope>
    <source>
        <strain evidence="1">Expedition CK06-06</strain>
    </source>
</reference>
<organism evidence="1">
    <name type="scientific">marine sediment metagenome</name>
    <dbReference type="NCBI Taxonomy" id="412755"/>
    <lineage>
        <taxon>unclassified sequences</taxon>
        <taxon>metagenomes</taxon>
        <taxon>ecological metagenomes</taxon>
    </lineage>
</organism>
<dbReference type="AlphaFoldDB" id="X1B6D6"/>
<evidence type="ECO:0000313" key="1">
    <source>
        <dbReference type="EMBL" id="GAG90635.1"/>
    </source>
</evidence>
<accession>X1B6D6</accession>
<protein>
    <submittedName>
        <fullName evidence="1">Uncharacterized protein</fullName>
    </submittedName>
</protein>
<name>X1B6D6_9ZZZZ</name>
<comment type="caution">
    <text evidence="1">The sequence shown here is derived from an EMBL/GenBank/DDBJ whole genome shotgun (WGS) entry which is preliminary data.</text>
</comment>
<sequence length="46" mass="5602">MKPYLEIKVVKVKRNYRKECVGEICIRGEHIPIYMENDRILFYGKK</sequence>